<dbReference type="InterPro" id="IPR012657">
    <property type="entry name" value="23S_rRNA-intervening_sequence"/>
</dbReference>
<gene>
    <name evidence="2" type="ORF">FCL42_13515</name>
</gene>
<dbReference type="OrthoDB" id="160990at2"/>
<dbReference type="AlphaFoldDB" id="A0A4U1BLJ6"/>
<name>A0A4U1BLJ6_9GAMM</name>
<comment type="caution">
    <text evidence="2">The sequence shown here is derived from an EMBL/GenBank/DDBJ whole genome shotgun (WGS) entry which is preliminary data.</text>
</comment>
<organism evidence="2 3">
    <name type="scientific">Ferrimonas aestuarii</name>
    <dbReference type="NCBI Taxonomy" id="2569539"/>
    <lineage>
        <taxon>Bacteria</taxon>
        <taxon>Pseudomonadati</taxon>
        <taxon>Pseudomonadota</taxon>
        <taxon>Gammaproteobacteria</taxon>
        <taxon>Alteromonadales</taxon>
        <taxon>Ferrimonadaceae</taxon>
        <taxon>Ferrimonas</taxon>
    </lineage>
</organism>
<keyword evidence="1" id="KW-0175">Coiled coil</keyword>
<evidence type="ECO:0000256" key="1">
    <source>
        <dbReference type="SAM" id="Coils"/>
    </source>
</evidence>
<proteinExistence type="predicted"/>
<evidence type="ECO:0000313" key="3">
    <source>
        <dbReference type="Proteomes" id="UP000305675"/>
    </source>
</evidence>
<feature type="coiled-coil region" evidence="1">
    <location>
        <begin position="105"/>
        <end position="132"/>
    </location>
</feature>
<evidence type="ECO:0000313" key="2">
    <source>
        <dbReference type="EMBL" id="TKB53969.1"/>
    </source>
</evidence>
<dbReference type="EMBL" id="SWCJ01000010">
    <property type="protein sequence ID" value="TKB53969.1"/>
    <property type="molecule type" value="Genomic_DNA"/>
</dbReference>
<keyword evidence="3" id="KW-1185">Reference proteome</keyword>
<reference evidence="2 3" key="1">
    <citation type="submission" date="2019-04" db="EMBL/GenBank/DDBJ databases">
        <authorList>
            <person name="Hwang J.C."/>
        </authorList>
    </citation>
    <scope>NUCLEOTIDE SEQUENCE [LARGE SCALE GENOMIC DNA]</scope>
    <source>
        <strain evidence="2 3">IMCC35002</strain>
    </source>
</reference>
<dbReference type="Proteomes" id="UP000305675">
    <property type="component" value="Unassembled WGS sequence"/>
</dbReference>
<dbReference type="InterPro" id="IPR036583">
    <property type="entry name" value="23S_rRNA_IVS_sf"/>
</dbReference>
<dbReference type="SUPFAM" id="SSF158446">
    <property type="entry name" value="IVS-encoded protein-like"/>
    <property type="match status" value="1"/>
</dbReference>
<dbReference type="NCBIfam" id="TIGR02436">
    <property type="entry name" value="four helix bundle protein"/>
    <property type="match status" value="1"/>
</dbReference>
<sequence length="139" mass="15443">MSLTKLFSVGAENGASMHSQGLLAVWERSCRLVIAIHNHIVDDIRSDMGERLSSSVIAISCNLAKSYDVSPPCKRSATIAYGQLFELSAYINLAANYLPLCPTEIKQWQTEISDIQKQLEAIIAQLQDLDDQREMVINC</sequence>
<accession>A0A4U1BLJ6</accession>
<protein>
    <submittedName>
        <fullName evidence="2">Four helix bundle protein</fullName>
    </submittedName>
</protein>
<dbReference type="Gene3D" id="1.20.1440.60">
    <property type="entry name" value="23S rRNA-intervening sequence"/>
    <property type="match status" value="1"/>
</dbReference>